<evidence type="ECO:0000256" key="3">
    <source>
        <dbReference type="ARBA" id="ARBA00022475"/>
    </source>
</evidence>
<keyword evidence="10" id="KW-0573">Peptidoglycan synthesis</keyword>
<dbReference type="AlphaFoldDB" id="Q313V2"/>
<dbReference type="FunFam" id="3.40.710.10:FF:000024">
    <property type="entry name" value="Penicillin-binding protein 2"/>
    <property type="match status" value="1"/>
</dbReference>
<keyword evidence="5" id="KW-0121">Carboxypeptidase</keyword>
<keyword evidence="11 14" id="KW-1133">Transmembrane helix</keyword>
<evidence type="ECO:0000256" key="9">
    <source>
        <dbReference type="ARBA" id="ARBA00022960"/>
    </source>
</evidence>
<keyword evidence="7 14" id="KW-0812">Transmembrane</keyword>
<feature type="domain" description="Penicillin-binding protein transpeptidase" evidence="15">
    <location>
        <begin position="262"/>
        <end position="586"/>
    </location>
</feature>
<dbReference type="RefSeq" id="WP_011367035.1">
    <property type="nucleotide sequence ID" value="NC_007519.1"/>
</dbReference>
<dbReference type="Gene3D" id="3.40.710.10">
    <property type="entry name" value="DD-peptidase/beta-lactamase superfamily"/>
    <property type="match status" value="1"/>
</dbReference>
<dbReference type="PANTHER" id="PTHR30627:SF2">
    <property type="entry name" value="PEPTIDOGLYCAN D,D-TRANSPEPTIDASE MRDA"/>
    <property type="match status" value="1"/>
</dbReference>
<keyword evidence="17" id="KW-0328">Glycosyltransferase</keyword>
<comment type="subcellular location">
    <subcellularLocation>
        <location evidence="2">Cell membrane</location>
    </subcellularLocation>
    <subcellularLocation>
        <location evidence="1">Membrane</location>
        <topology evidence="1">Single-pass membrane protein</topology>
    </subcellularLocation>
</comment>
<dbReference type="EC" id="2.4.1.129" evidence="17"/>
<evidence type="ECO:0000256" key="7">
    <source>
        <dbReference type="ARBA" id="ARBA00022692"/>
    </source>
</evidence>
<dbReference type="SUPFAM" id="SSF56519">
    <property type="entry name" value="Penicillin binding protein dimerisation domain"/>
    <property type="match status" value="1"/>
</dbReference>
<dbReference type="InterPro" id="IPR001460">
    <property type="entry name" value="PCN-bd_Tpept"/>
</dbReference>
<evidence type="ECO:0000259" key="15">
    <source>
        <dbReference type="Pfam" id="PF00905"/>
    </source>
</evidence>
<dbReference type="GO" id="GO:0071972">
    <property type="term" value="F:peptidoglycan L,D-transpeptidase activity"/>
    <property type="evidence" value="ECO:0007669"/>
    <property type="project" value="TreeGrafter"/>
</dbReference>
<evidence type="ECO:0000256" key="11">
    <source>
        <dbReference type="ARBA" id="ARBA00022989"/>
    </source>
</evidence>
<protein>
    <submittedName>
        <fullName evidence="17">Penicillin-binding protein 2</fullName>
        <ecNumber evidence="17">2.4.1.129</ecNumber>
    </submittedName>
</protein>
<dbReference type="GO" id="GO:0009002">
    <property type="term" value="F:serine-type D-Ala-D-Ala carboxypeptidase activity"/>
    <property type="evidence" value="ECO:0007669"/>
    <property type="project" value="InterPro"/>
</dbReference>
<evidence type="ECO:0000256" key="2">
    <source>
        <dbReference type="ARBA" id="ARBA00004236"/>
    </source>
</evidence>
<evidence type="ECO:0000256" key="10">
    <source>
        <dbReference type="ARBA" id="ARBA00022984"/>
    </source>
</evidence>
<dbReference type="InterPro" id="IPR005311">
    <property type="entry name" value="PBP_dimer"/>
</dbReference>
<evidence type="ECO:0000313" key="18">
    <source>
        <dbReference type="Proteomes" id="UP000002710"/>
    </source>
</evidence>
<evidence type="ECO:0000256" key="8">
    <source>
        <dbReference type="ARBA" id="ARBA00022801"/>
    </source>
</evidence>
<evidence type="ECO:0000256" key="5">
    <source>
        <dbReference type="ARBA" id="ARBA00022645"/>
    </source>
</evidence>
<accession>Q313V2</accession>
<proteinExistence type="predicted"/>
<dbReference type="InterPro" id="IPR050515">
    <property type="entry name" value="Beta-lactam/transpept"/>
</dbReference>
<keyword evidence="13" id="KW-0961">Cell wall biogenesis/degradation</keyword>
<dbReference type="InterPro" id="IPR012338">
    <property type="entry name" value="Beta-lactam/transpept-like"/>
</dbReference>
<keyword evidence="3" id="KW-1003">Cell membrane</keyword>
<dbReference type="SUPFAM" id="SSF56601">
    <property type="entry name" value="beta-lactamase/transpeptidase-like"/>
    <property type="match status" value="1"/>
</dbReference>
<dbReference type="PANTHER" id="PTHR30627">
    <property type="entry name" value="PEPTIDOGLYCAN D,D-TRANSPEPTIDASE"/>
    <property type="match status" value="1"/>
</dbReference>
<keyword evidence="9" id="KW-0133">Cell shape</keyword>
<dbReference type="eggNOG" id="COG0768">
    <property type="taxonomic scope" value="Bacteria"/>
</dbReference>
<dbReference type="GO" id="GO:0071555">
    <property type="term" value="P:cell wall organization"/>
    <property type="evidence" value="ECO:0007669"/>
    <property type="project" value="UniProtKB-KW"/>
</dbReference>
<keyword evidence="6" id="KW-0645">Protease</keyword>
<evidence type="ECO:0000313" key="17">
    <source>
        <dbReference type="EMBL" id="ABB37794.1"/>
    </source>
</evidence>
<organism evidence="17 18">
    <name type="scientific">Oleidesulfovibrio alaskensis (strain ATCC BAA-1058 / DSM 17464 / G20)</name>
    <name type="common">Desulfovibrio alaskensis</name>
    <dbReference type="NCBI Taxonomy" id="207559"/>
    <lineage>
        <taxon>Bacteria</taxon>
        <taxon>Pseudomonadati</taxon>
        <taxon>Thermodesulfobacteriota</taxon>
        <taxon>Desulfovibrionia</taxon>
        <taxon>Desulfovibrionales</taxon>
        <taxon>Desulfovibrionaceae</taxon>
        <taxon>Oleidesulfovibrio</taxon>
    </lineage>
</organism>
<dbReference type="STRING" id="207559.Dde_0993"/>
<keyword evidence="17" id="KW-0808">Transferase</keyword>
<evidence type="ECO:0000256" key="14">
    <source>
        <dbReference type="SAM" id="Phobius"/>
    </source>
</evidence>
<keyword evidence="4" id="KW-0997">Cell inner membrane</keyword>
<dbReference type="InterPro" id="IPR036138">
    <property type="entry name" value="PBP_dimer_sf"/>
</dbReference>
<dbReference type="Proteomes" id="UP000002710">
    <property type="component" value="Chromosome"/>
</dbReference>
<dbReference type="HOGENOM" id="CLU_009289_1_2_7"/>
<evidence type="ECO:0000256" key="4">
    <source>
        <dbReference type="ARBA" id="ARBA00022519"/>
    </source>
</evidence>
<keyword evidence="8" id="KW-0378">Hydrolase</keyword>
<evidence type="ECO:0000259" key="16">
    <source>
        <dbReference type="Pfam" id="PF03717"/>
    </source>
</evidence>
<dbReference type="GO" id="GO:0016757">
    <property type="term" value="F:glycosyltransferase activity"/>
    <property type="evidence" value="ECO:0007669"/>
    <property type="project" value="UniProtKB-KW"/>
</dbReference>
<keyword evidence="18" id="KW-1185">Reference proteome</keyword>
<dbReference type="NCBIfam" id="TIGR03423">
    <property type="entry name" value="pbp2_mrdA"/>
    <property type="match status" value="1"/>
</dbReference>
<evidence type="ECO:0000256" key="12">
    <source>
        <dbReference type="ARBA" id="ARBA00023136"/>
    </source>
</evidence>
<dbReference type="GO" id="GO:0006508">
    <property type="term" value="P:proteolysis"/>
    <property type="evidence" value="ECO:0007669"/>
    <property type="project" value="UniProtKB-KW"/>
</dbReference>
<dbReference type="Gene3D" id="3.90.1310.10">
    <property type="entry name" value="Penicillin-binding protein 2a (Domain 2)"/>
    <property type="match status" value="1"/>
</dbReference>
<evidence type="ECO:0000256" key="6">
    <source>
        <dbReference type="ARBA" id="ARBA00022670"/>
    </source>
</evidence>
<dbReference type="EMBL" id="CP000112">
    <property type="protein sequence ID" value="ABB37794.1"/>
    <property type="molecule type" value="Genomic_DNA"/>
</dbReference>
<dbReference type="InterPro" id="IPR017790">
    <property type="entry name" value="Penicillin-binding_protein_2"/>
</dbReference>
<evidence type="ECO:0000256" key="13">
    <source>
        <dbReference type="ARBA" id="ARBA00023316"/>
    </source>
</evidence>
<dbReference type="Pfam" id="PF03717">
    <property type="entry name" value="PBP_dimer"/>
    <property type="match status" value="1"/>
</dbReference>
<dbReference type="GO" id="GO:0009252">
    <property type="term" value="P:peptidoglycan biosynthetic process"/>
    <property type="evidence" value="ECO:0007669"/>
    <property type="project" value="UniProtKB-KW"/>
</dbReference>
<dbReference type="GO" id="GO:0008658">
    <property type="term" value="F:penicillin binding"/>
    <property type="evidence" value="ECO:0007669"/>
    <property type="project" value="InterPro"/>
</dbReference>
<gene>
    <name evidence="17" type="ordered locus">Dde_0993</name>
</gene>
<sequence length="602" mass="67699">MKVQLDSEGFQPPRSGLMLLQGLVALIFLVFALRFWYLQIHKGEDYARLASDNRLRQEQMYAPRGLLRDRYGMLLAENRPAYGLGLVREDCHDIPSTLAQISQWTGIDLTEITQRYERDKRKVKSFEPLILVPDISFELLAAVEANINRWPGLEIIVRPRRYYPSGPELAHLLGYVSEADEKQLQQRPELALGDTVGKQGLELVLEDRLRGQKGLRQMEVDVVGRDLTHHILRAPQAGENINLTIDLALQHKAFEMLEGQSGCIVVLDPDTGQLHALVTAPAFDNNAFARGLTGKEWAELRDNPRHPMQNRVIQSVYPPASIWKLLMAGLVLEDKVVDPKETVFCNGRYPMGNRVFRCWKKWGHGHTDLHKALVESCDVYFYDVADKIGIDRIAEFAKASGFGELTGIDLPHERSGLVPSREWKRKRFGEVWHRGETLNISIGQGFTLVTPLQIARFIGALLNGGKLLKPQILVDEKPLVQHEIPIGADARKVILKAMVDTVDAPRGTARRLRRPDAVIGGKTGTAQVVRIVGEERRKKEEMEYWERDHAWMAAWGQKDDKRYVIVVMVEHGGGGSSTAGPIVKGLFDYLFGVPGEAGADSQ</sequence>
<dbReference type="GO" id="GO:0008360">
    <property type="term" value="P:regulation of cell shape"/>
    <property type="evidence" value="ECO:0007669"/>
    <property type="project" value="UniProtKB-KW"/>
</dbReference>
<reference evidence="17 18" key="1">
    <citation type="journal article" date="2011" name="J. Bacteriol.">
        <title>Complete genome sequence and updated annotation of Desulfovibrio alaskensis G20.</title>
        <authorList>
            <person name="Hauser L.J."/>
            <person name="Land M.L."/>
            <person name="Brown S.D."/>
            <person name="Larimer F."/>
            <person name="Keller K.L."/>
            <person name="Rapp-Giles B.J."/>
            <person name="Price M.N."/>
            <person name="Lin M."/>
            <person name="Bruce D.C."/>
            <person name="Detter J.C."/>
            <person name="Tapia R."/>
            <person name="Han C.S."/>
            <person name="Goodwin L.A."/>
            <person name="Cheng J.F."/>
            <person name="Pitluck S."/>
            <person name="Copeland A."/>
            <person name="Lucas S."/>
            <person name="Nolan M."/>
            <person name="Lapidus A.L."/>
            <person name="Palumbo A.V."/>
            <person name="Wall J.D."/>
        </authorList>
    </citation>
    <scope>NUCLEOTIDE SEQUENCE [LARGE SCALE GENOMIC DNA]</scope>
    <source>
        <strain evidence="18">ATCC BAA 1058 / DSM 17464 / G20</strain>
    </source>
</reference>
<name>Q313V2_OLEA2</name>
<keyword evidence="12 14" id="KW-0472">Membrane</keyword>
<dbReference type="Gene3D" id="3.30.1390.30">
    <property type="entry name" value="Penicillin-binding protein 2a, domain 3"/>
    <property type="match status" value="1"/>
</dbReference>
<dbReference type="Pfam" id="PF00905">
    <property type="entry name" value="Transpeptidase"/>
    <property type="match status" value="1"/>
</dbReference>
<feature type="transmembrane region" description="Helical" evidence="14">
    <location>
        <begin position="20"/>
        <end position="38"/>
    </location>
</feature>
<feature type="domain" description="Penicillin-binding protein dimerisation" evidence="16">
    <location>
        <begin position="61"/>
        <end position="227"/>
    </location>
</feature>
<dbReference type="KEGG" id="dde:Dde_0993"/>
<dbReference type="GO" id="GO:0005886">
    <property type="term" value="C:plasma membrane"/>
    <property type="evidence" value="ECO:0007669"/>
    <property type="project" value="UniProtKB-SubCell"/>
</dbReference>
<evidence type="ECO:0000256" key="1">
    <source>
        <dbReference type="ARBA" id="ARBA00004167"/>
    </source>
</evidence>